<reference evidence="1" key="1">
    <citation type="journal article" date="2015" name="Nature">
        <title>Complex archaea that bridge the gap between prokaryotes and eukaryotes.</title>
        <authorList>
            <person name="Spang A."/>
            <person name="Saw J.H."/>
            <person name="Jorgensen S.L."/>
            <person name="Zaremba-Niedzwiedzka K."/>
            <person name="Martijn J."/>
            <person name="Lind A.E."/>
            <person name="van Eijk R."/>
            <person name="Schleper C."/>
            <person name="Guy L."/>
            <person name="Ettema T.J."/>
        </authorList>
    </citation>
    <scope>NUCLEOTIDE SEQUENCE</scope>
</reference>
<organism evidence="1">
    <name type="scientific">marine sediment metagenome</name>
    <dbReference type="NCBI Taxonomy" id="412755"/>
    <lineage>
        <taxon>unclassified sequences</taxon>
        <taxon>metagenomes</taxon>
        <taxon>ecological metagenomes</taxon>
    </lineage>
</organism>
<comment type="caution">
    <text evidence="1">The sequence shown here is derived from an EMBL/GenBank/DDBJ whole genome shotgun (WGS) entry which is preliminary data.</text>
</comment>
<proteinExistence type="predicted"/>
<protein>
    <submittedName>
        <fullName evidence="1">Uncharacterized protein</fullName>
    </submittedName>
</protein>
<gene>
    <name evidence="1" type="ORF">LCGC14_2357910</name>
</gene>
<dbReference type="AlphaFoldDB" id="A0A0F9C7A5"/>
<accession>A0A0F9C7A5</accession>
<name>A0A0F9C7A5_9ZZZZ</name>
<dbReference type="EMBL" id="LAZR01034473">
    <property type="protein sequence ID" value="KKL45213.1"/>
    <property type="molecule type" value="Genomic_DNA"/>
</dbReference>
<sequence>MEKDGTKLIKITGGHKPDITKNALREFRANMELLIEHVELMAKLTRAKFDALKKERFTDAQALELSKVIF</sequence>
<evidence type="ECO:0000313" key="1">
    <source>
        <dbReference type="EMBL" id="KKL45213.1"/>
    </source>
</evidence>